<dbReference type="AlphaFoldDB" id="A0A0F8Y4B1"/>
<proteinExistence type="predicted"/>
<dbReference type="EMBL" id="LAZR01059136">
    <property type="protein sequence ID" value="KKK68440.1"/>
    <property type="molecule type" value="Genomic_DNA"/>
</dbReference>
<evidence type="ECO:0008006" key="2">
    <source>
        <dbReference type="Google" id="ProtNLM"/>
    </source>
</evidence>
<protein>
    <recommendedName>
        <fullName evidence="2">Transposase IS4-like domain-containing protein</fullName>
    </recommendedName>
</protein>
<organism evidence="1">
    <name type="scientific">marine sediment metagenome</name>
    <dbReference type="NCBI Taxonomy" id="412755"/>
    <lineage>
        <taxon>unclassified sequences</taxon>
        <taxon>metagenomes</taxon>
        <taxon>ecological metagenomes</taxon>
    </lineage>
</organism>
<comment type="caution">
    <text evidence="1">The sequence shown here is derived from an EMBL/GenBank/DDBJ whole genome shotgun (WGS) entry which is preliminary data.</text>
</comment>
<gene>
    <name evidence="1" type="ORF">LCGC14_2944020</name>
</gene>
<name>A0A0F8Y4B1_9ZZZZ</name>
<sequence length="161" mass="18905">MDGIFPLLTTDKSLSAKEVLFAYKYQPKLEKRFTQFKSVHEAAPLLFKKIERVEGIMFLFFLSLMIQAIIEREVRFRMKERGIETLPVYPEFRDAFHPTTSKILYTFEGIFSYQVRLAGETTKEFRDSLTETQQKILDLLGIGLNYYWGNTFSGEFNSEKL</sequence>
<reference evidence="1" key="1">
    <citation type="journal article" date="2015" name="Nature">
        <title>Complex archaea that bridge the gap between prokaryotes and eukaryotes.</title>
        <authorList>
            <person name="Spang A."/>
            <person name="Saw J.H."/>
            <person name="Jorgensen S.L."/>
            <person name="Zaremba-Niedzwiedzka K."/>
            <person name="Martijn J."/>
            <person name="Lind A.E."/>
            <person name="van Eijk R."/>
            <person name="Schleper C."/>
            <person name="Guy L."/>
            <person name="Ettema T.J."/>
        </authorList>
    </citation>
    <scope>NUCLEOTIDE SEQUENCE</scope>
</reference>
<accession>A0A0F8Y4B1</accession>
<evidence type="ECO:0000313" key="1">
    <source>
        <dbReference type="EMBL" id="KKK68440.1"/>
    </source>
</evidence>